<dbReference type="Proteomes" id="UP000183832">
    <property type="component" value="Unassembled WGS sequence"/>
</dbReference>
<dbReference type="EMBL" id="CVRI01000063">
    <property type="protein sequence ID" value="CRL04599.1"/>
    <property type="molecule type" value="Genomic_DNA"/>
</dbReference>
<keyword evidence="10" id="KW-1071">Ligand-gated ion channel</keyword>
<name>A0A1J1IWR4_9DIPT</name>
<evidence type="ECO:0000313" key="16">
    <source>
        <dbReference type="Proteomes" id="UP000183832"/>
    </source>
</evidence>
<evidence type="ECO:0000256" key="13">
    <source>
        <dbReference type="SAM" id="SignalP"/>
    </source>
</evidence>
<feature type="transmembrane region" description="Helical" evidence="12">
    <location>
        <begin position="582"/>
        <end position="603"/>
    </location>
</feature>
<evidence type="ECO:0000256" key="2">
    <source>
        <dbReference type="ARBA" id="ARBA00022448"/>
    </source>
</evidence>
<feature type="signal peptide" evidence="13">
    <location>
        <begin position="1"/>
        <end position="16"/>
    </location>
</feature>
<dbReference type="OrthoDB" id="8050636at2759"/>
<gene>
    <name evidence="15" type="ORF">CLUMA_CG017667</name>
</gene>
<organism evidence="15 16">
    <name type="scientific">Clunio marinus</name>
    <dbReference type="NCBI Taxonomy" id="568069"/>
    <lineage>
        <taxon>Eukaryota</taxon>
        <taxon>Metazoa</taxon>
        <taxon>Ecdysozoa</taxon>
        <taxon>Arthropoda</taxon>
        <taxon>Hexapoda</taxon>
        <taxon>Insecta</taxon>
        <taxon>Pterygota</taxon>
        <taxon>Neoptera</taxon>
        <taxon>Endopterygota</taxon>
        <taxon>Diptera</taxon>
        <taxon>Nematocera</taxon>
        <taxon>Chironomoidea</taxon>
        <taxon>Chironomidae</taxon>
        <taxon>Clunio</taxon>
    </lineage>
</organism>
<keyword evidence="11" id="KW-0407">Ion channel</keyword>
<evidence type="ECO:0000256" key="9">
    <source>
        <dbReference type="ARBA" id="ARBA00023180"/>
    </source>
</evidence>
<evidence type="ECO:0000259" key="14">
    <source>
        <dbReference type="SMART" id="SM00918"/>
    </source>
</evidence>
<dbReference type="PANTHER" id="PTHR42643:SF30">
    <property type="entry name" value="IONOTROPIC RECEPTOR 40A-RELATED"/>
    <property type="match status" value="1"/>
</dbReference>
<keyword evidence="8" id="KW-0675">Receptor</keyword>
<evidence type="ECO:0000256" key="5">
    <source>
        <dbReference type="ARBA" id="ARBA00022989"/>
    </source>
</evidence>
<dbReference type="Pfam" id="PF24061">
    <property type="entry name" value="LBD_receptor"/>
    <property type="match status" value="1"/>
</dbReference>
<evidence type="ECO:0000256" key="6">
    <source>
        <dbReference type="ARBA" id="ARBA00023065"/>
    </source>
</evidence>
<dbReference type="GO" id="GO:0015276">
    <property type="term" value="F:ligand-gated monoatomic ion channel activity"/>
    <property type="evidence" value="ECO:0007669"/>
    <property type="project" value="InterPro"/>
</dbReference>
<keyword evidence="3" id="KW-1003">Cell membrane</keyword>
<sequence length="619" mass="72006">MIVTLVILAFANRCYGTFTIDNLQPMSSDLVDAASEIISNHFKSNAVTINFISALTNETKCERSFLINNLIAQCDVVFVEDIDVITKRHRLYNVIFIDTFQSFLRLFRRLTSKYFVIDGYFLMIFINGPIDELGEITKSLWNNFIFNVAFLAQTEYELNISTFIPFSKPKCDNENCIQNCGDTKPVVIDVFNKTFTKNKDFFPNKMENFFNCPVKVVTFNCPPMMMIKYDEDKNFDFKGPDGEMLKLLSKKLNFKIDLIHISDLIRWGALYENGTSKGAIAMVINKEADLTLGMYTITYLRTRFMTSSHLYYSVPFIVIVPPGAPLSPFEKLFRPFQIDVWTLLLITFATAVGVVTFVKFQSPRVRNFVFGAGNRSPYLNILNAFVGGSLTSMPTKNFARTLLMMFFLFSIVKRTLYQGALFQFLQSDDRSKEVQSIDELVEEDFDVYMMASSLEHTQNMKFRDQRVVVTGTVLEERKRETSNPRSKFAVTSSFEQILYFNKMNYKTMTLTVCKEYLFTFQYGIYMRKNSYLEQAFNKQISSYKTSGLIDFWASFFIDMKFFNMKMSYDGPRKLSIEQLLGGFELLFFGYVIGFIIYIFEILSKRMRLRRLQRIIEFFT</sequence>
<reference evidence="15 16" key="1">
    <citation type="submission" date="2015-04" db="EMBL/GenBank/DDBJ databases">
        <authorList>
            <person name="Syromyatnikov M.Y."/>
            <person name="Popov V.N."/>
        </authorList>
    </citation>
    <scope>NUCLEOTIDE SEQUENCE [LARGE SCALE GENOMIC DNA]</scope>
</reference>
<evidence type="ECO:0000256" key="3">
    <source>
        <dbReference type="ARBA" id="ARBA00022475"/>
    </source>
</evidence>
<dbReference type="InterPro" id="IPR019594">
    <property type="entry name" value="Glu/Gly-bd"/>
</dbReference>
<feature type="chain" id="PRO_5013108512" evidence="13">
    <location>
        <begin position="17"/>
        <end position="619"/>
    </location>
</feature>
<evidence type="ECO:0000256" key="1">
    <source>
        <dbReference type="ARBA" id="ARBA00004651"/>
    </source>
</evidence>
<dbReference type="SMART" id="SM00918">
    <property type="entry name" value="Lig_chan-Glu_bd"/>
    <property type="match status" value="1"/>
</dbReference>
<keyword evidence="4 12" id="KW-0812">Transmembrane</keyword>
<keyword evidence="9" id="KW-0325">Glycoprotein</keyword>
<evidence type="ECO:0000256" key="11">
    <source>
        <dbReference type="ARBA" id="ARBA00023303"/>
    </source>
</evidence>
<evidence type="ECO:0000256" key="12">
    <source>
        <dbReference type="SAM" id="Phobius"/>
    </source>
</evidence>
<keyword evidence="13" id="KW-0732">Signal</keyword>
<accession>A0A1J1IWR4</accession>
<feature type="domain" description="Ionotropic glutamate receptor L-glutamate and glycine-binding" evidence="14">
    <location>
        <begin position="223"/>
        <end position="285"/>
    </location>
</feature>
<dbReference type="Gene3D" id="1.10.287.70">
    <property type="match status" value="1"/>
</dbReference>
<dbReference type="InterPro" id="IPR056198">
    <property type="entry name" value="LBD_receptor"/>
</dbReference>
<dbReference type="STRING" id="568069.A0A1J1IWR4"/>
<keyword evidence="2" id="KW-0813">Transport</keyword>
<dbReference type="SUPFAM" id="SSF53850">
    <property type="entry name" value="Periplasmic binding protein-like II"/>
    <property type="match status" value="1"/>
</dbReference>
<keyword evidence="7 12" id="KW-0472">Membrane</keyword>
<keyword evidence="16" id="KW-1185">Reference proteome</keyword>
<dbReference type="PANTHER" id="PTHR42643">
    <property type="entry name" value="IONOTROPIC RECEPTOR 20A-RELATED"/>
    <property type="match status" value="1"/>
</dbReference>
<dbReference type="InterPro" id="IPR052192">
    <property type="entry name" value="Insect_Ionotropic_Sensory_Rcpt"/>
</dbReference>
<dbReference type="GO" id="GO:0005886">
    <property type="term" value="C:plasma membrane"/>
    <property type="evidence" value="ECO:0007669"/>
    <property type="project" value="UniProtKB-SubCell"/>
</dbReference>
<feature type="transmembrane region" description="Helical" evidence="12">
    <location>
        <begin position="341"/>
        <end position="360"/>
    </location>
</feature>
<dbReference type="Gene3D" id="3.40.190.10">
    <property type="entry name" value="Periplasmic binding protein-like II"/>
    <property type="match status" value="1"/>
</dbReference>
<evidence type="ECO:0000256" key="8">
    <source>
        <dbReference type="ARBA" id="ARBA00023170"/>
    </source>
</evidence>
<evidence type="ECO:0000256" key="7">
    <source>
        <dbReference type="ARBA" id="ARBA00023136"/>
    </source>
</evidence>
<keyword evidence="6" id="KW-0406">Ion transport</keyword>
<evidence type="ECO:0000256" key="10">
    <source>
        <dbReference type="ARBA" id="ARBA00023286"/>
    </source>
</evidence>
<comment type="subcellular location">
    <subcellularLocation>
        <location evidence="1">Cell membrane</location>
        <topology evidence="1">Multi-pass membrane protein</topology>
    </subcellularLocation>
</comment>
<evidence type="ECO:0000313" key="15">
    <source>
        <dbReference type="EMBL" id="CRL04599.1"/>
    </source>
</evidence>
<protein>
    <submittedName>
        <fullName evidence="15">CLUMA_CG017667, isoform A</fullName>
    </submittedName>
</protein>
<dbReference type="Pfam" id="PF10613">
    <property type="entry name" value="Lig_chan-Glu_bd"/>
    <property type="match status" value="1"/>
</dbReference>
<keyword evidence="5 12" id="KW-1133">Transmembrane helix</keyword>
<evidence type="ECO:0000256" key="4">
    <source>
        <dbReference type="ARBA" id="ARBA00022692"/>
    </source>
</evidence>
<proteinExistence type="predicted"/>
<dbReference type="AlphaFoldDB" id="A0A1J1IWR4"/>